<dbReference type="Proteomes" id="UP000070063">
    <property type="component" value="Unassembled WGS sequence"/>
</dbReference>
<evidence type="ECO:0000313" key="5">
    <source>
        <dbReference type="Proteomes" id="UP000293637"/>
    </source>
</evidence>
<evidence type="ECO:0000313" key="3">
    <source>
        <dbReference type="EMBL" id="TBW70143.1"/>
    </source>
</evidence>
<dbReference type="RefSeq" id="WP_002492092.1">
    <property type="nucleotide sequence ID" value="NZ_AP021848.1"/>
</dbReference>
<reference evidence="2 4" key="1">
    <citation type="submission" date="2016-01" db="EMBL/GenBank/DDBJ databases">
        <authorList>
            <person name="Mitreva M."/>
            <person name="Pepin K.H."/>
            <person name="Mihindukulasuriya K.A."/>
            <person name="Fulton R."/>
            <person name="Fronick C."/>
            <person name="O'Laughlin M."/>
            <person name="Miner T."/>
            <person name="Herter B."/>
            <person name="Rosa B.A."/>
            <person name="Cordes M."/>
            <person name="Tomlinson C."/>
            <person name="Wollam A."/>
            <person name="Palsikar V.B."/>
            <person name="Mardis E.R."/>
            <person name="Wilson R.K."/>
        </authorList>
    </citation>
    <scope>NUCLEOTIDE SEQUENCE [LARGE SCALE GENOMIC DNA]</scope>
    <source>
        <strain evidence="2 4">MJR7738</strain>
    </source>
</reference>
<evidence type="ECO:0000259" key="1">
    <source>
        <dbReference type="SMART" id="SM00471"/>
    </source>
</evidence>
<dbReference type="SMART" id="SM00471">
    <property type="entry name" value="HDc"/>
    <property type="match status" value="1"/>
</dbReference>
<protein>
    <submittedName>
        <fullName evidence="2">HD domain protein</fullName>
    </submittedName>
    <submittedName>
        <fullName evidence="3">HD domain-containing protein</fullName>
    </submittedName>
</protein>
<dbReference type="Pfam" id="PF01966">
    <property type="entry name" value="HD"/>
    <property type="match status" value="1"/>
</dbReference>
<dbReference type="AlphaFoldDB" id="A0A133Q7Y6"/>
<dbReference type="GeneID" id="58091621"/>
<organism evidence="3 5">
    <name type="scientific">Staphylococcus lugdunensis</name>
    <dbReference type="NCBI Taxonomy" id="28035"/>
    <lineage>
        <taxon>Bacteria</taxon>
        <taxon>Bacillati</taxon>
        <taxon>Bacillota</taxon>
        <taxon>Bacilli</taxon>
        <taxon>Bacillales</taxon>
        <taxon>Staphylococcaceae</taxon>
        <taxon>Staphylococcus</taxon>
    </lineage>
</organism>
<comment type="caution">
    <text evidence="3">The sequence shown here is derived from an EMBL/GenBank/DDBJ whole genome shotgun (WGS) entry which is preliminary data.</text>
</comment>
<dbReference type="PANTHER" id="PTHR33594:SF1">
    <property type="entry name" value="HD_PDEASE DOMAIN-CONTAINING PROTEIN"/>
    <property type="match status" value="1"/>
</dbReference>
<dbReference type="EMBL" id="SCHB01000012">
    <property type="protein sequence ID" value="TBW70143.1"/>
    <property type="molecule type" value="Genomic_DNA"/>
</dbReference>
<reference evidence="3 5" key="2">
    <citation type="journal article" date="2019" name="Sci. Transl. Med.">
        <title>Quorum sensing between bacterial species on the skin protects against epidermal injury in atopic dermatitis.</title>
        <authorList>
            <person name="Williams M.R."/>
        </authorList>
    </citation>
    <scope>NUCLEOTIDE SEQUENCE [LARGE SCALE GENOMIC DNA]</scope>
    <source>
        <strain evidence="3 5">E7</strain>
    </source>
</reference>
<dbReference type="InterPro" id="IPR006674">
    <property type="entry name" value="HD_domain"/>
</dbReference>
<name>A0A133Q7Y6_STALU</name>
<dbReference type="EMBL" id="LRQI01000033">
    <property type="protein sequence ID" value="KXA39011.1"/>
    <property type="molecule type" value="Genomic_DNA"/>
</dbReference>
<dbReference type="PANTHER" id="PTHR33594">
    <property type="entry name" value="SUPERFAMILY HYDROLASE, PUTATIVE (AFU_ORTHOLOGUE AFUA_1G03035)-RELATED"/>
    <property type="match status" value="1"/>
</dbReference>
<dbReference type="Gene3D" id="1.10.472.50">
    <property type="entry name" value="HD-domain/PDEase-like"/>
    <property type="match status" value="1"/>
</dbReference>
<dbReference type="Proteomes" id="UP000293637">
    <property type="component" value="Unassembled WGS sequence"/>
</dbReference>
<sequence length="213" mass="24511">MNLKAQLDLCRQYMLDFHAHDYSGHDIAHVERVTSLALKIAKAEQCQRIDIVEIASLLHDTVDSKLTTSDAATIKLENFLYSIDLDTLTINEIIFIIKHLSYRNGENNQIPLSLEGQIVRDADRLDAIGAIGIARAFQFAGHFNEPMWTELPTSSIPSADEITTFEPSAIRHFYDKLLKLKDLMHTETARNIAIQRHDFMKQFINQFFDDWYQ</sequence>
<evidence type="ECO:0000313" key="2">
    <source>
        <dbReference type="EMBL" id="KXA39011.1"/>
    </source>
</evidence>
<accession>A0A133Q7Y6</accession>
<feature type="domain" description="HD/PDEase" evidence="1">
    <location>
        <begin position="22"/>
        <end position="137"/>
    </location>
</feature>
<dbReference type="Gene3D" id="1.20.58.1910">
    <property type="match status" value="1"/>
</dbReference>
<dbReference type="SUPFAM" id="SSF109604">
    <property type="entry name" value="HD-domain/PDEase-like"/>
    <property type="match status" value="1"/>
</dbReference>
<evidence type="ECO:0000313" key="4">
    <source>
        <dbReference type="Proteomes" id="UP000070063"/>
    </source>
</evidence>
<gene>
    <name evidence="3" type="ORF">EQ812_12140</name>
    <name evidence="2" type="ORF">HMPREF3225_00958</name>
</gene>
<dbReference type="eggNOG" id="COG1418">
    <property type="taxonomic scope" value="Bacteria"/>
</dbReference>
<dbReference type="InterPro" id="IPR003607">
    <property type="entry name" value="HD/PDEase_dom"/>
</dbReference>
<dbReference type="STRING" id="28035.B6N84_04410"/>
<dbReference type="CDD" id="cd00077">
    <property type="entry name" value="HDc"/>
    <property type="match status" value="1"/>
</dbReference>
<proteinExistence type="predicted"/>